<protein>
    <submittedName>
        <fullName evidence="1">Uncharacterized protein</fullName>
    </submittedName>
</protein>
<reference evidence="1" key="1">
    <citation type="journal article" date="2020" name="Stud. Mycol.">
        <title>101 Dothideomycetes genomes: a test case for predicting lifestyles and emergence of pathogens.</title>
        <authorList>
            <person name="Haridas S."/>
            <person name="Albert R."/>
            <person name="Binder M."/>
            <person name="Bloem J."/>
            <person name="Labutti K."/>
            <person name="Salamov A."/>
            <person name="Andreopoulos B."/>
            <person name="Baker S."/>
            <person name="Barry K."/>
            <person name="Bills G."/>
            <person name="Bluhm B."/>
            <person name="Cannon C."/>
            <person name="Castanera R."/>
            <person name="Culley D."/>
            <person name="Daum C."/>
            <person name="Ezra D."/>
            <person name="Gonzalez J."/>
            <person name="Henrissat B."/>
            <person name="Kuo A."/>
            <person name="Liang C."/>
            <person name="Lipzen A."/>
            <person name="Lutzoni F."/>
            <person name="Magnuson J."/>
            <person name="Mondo S."/>
            <person name="Nolan M."/>
            <person name="Ohm R."/>
            <person name="Pangilinan J."/>
            <person name="Park H.-J."/>
            <person name="Ramirez L."/>
            <person name="Alfaro M."/>
            <person name="Sun H."/>
            <person name="Tritt A."/>
            <person name="Yoshinaga Y."/>
            <person name="Zwiers L.-H."/>
            <person name="Turgeon B."/>
            <person name="Goodwin S."/>
            <person name="Spatafora J."/>
            <person name="Crous P."/>
            <person name="Grigoriev I."/>
        </authorList>
    </citation>
    <scope>NUCLEOTIDE SEQUENCE</scope>
    <source>
        <strain evidence="1">ATCC 200398</strain>
    </source>
</reference>
<gene>
    <name evidence="1" type="ORF">BDR25DRAFT_113232</name>
</gene>
<sequence length="179" mass="19667">MSSKKNKAHPSNSSGSCGRATPSTGSDLGPLSLLDRDEGAHQLSLVQDNRGGIASRPASAGKAPLPNNDHFEVVRPLGFPPTAEDTPPLSMFDREEQPKAEVANSLSTSWILVEDHSETYEPDARKLSDAEHQWEFSVENGAKGKYLFHLPGEYPFPLKPDIDFDSLSDDIYTQFLHFD</sequence>
<proteinExistence type="predicted"/>
<evidence type="ECO:0000313" key="2">
    <source>
        <dbReference type="Proteomes" id="UP000799755"/>
    </source>
</evidence>
<dbReference type="EMBL" id="MU003497">
    <property type="protein sequence ID" value="KAF2474968.1"/>
    <property type="molecule type" value="Genomic_DNA"/>
</dbReference>
<keyword evidence="2" id="KW-1185">Reference proteome</keyword>
<dbReference type="Proteomes" id="UP000799755">
    <property type="component" value="Unassembled WGS sequence"/>
</dbReference>
<accession>A0ACB6R848</accession>
<comment type="caution">
    <text evidence="1">The sequence shown here is derived from an EMBL/GenBank/DDBJ whole genome shotgun (WGS) entry which is preliminary data.</text>
</comment>
<name>A0ACB6R848_9PLEO</name>
<evidence type="ECO:0000313" key="1">
    <source>
        <dbReference type="EMBL" id="KAF2474968.1"/>
    </source>
</evidence>
<organism evidence="1 2">
    <name type="scientific">Lindgomyces ingoldianus</name>
    <dbReference type="NCBI Taxonomy" id="673940"/>
    <lineage>
        <taxon>Eukaryota</taxon>
        <taxon>Fungi</taxon>
        <taxon>Dikarya</taxon>
        <taxon>Ascomycota</taxon>
        <taxon>Pezizomycotina</taxon>
        <taxon>Dothideomycetes</taxon>
        <taxon>Pleosporomycetidae</taxon>
        <taxon>Pleosporales</taxon>
        <taxon>Lindgomycetaceae</taxon>
        <taxon>Lindgomyces</taxon>
    </lineage>
</organism>